<organism evidence="3 4">
    <name type="scientific">Mesorhizobium zhangyense</name>
    <dbReference type="NCBI Taxonomy" id="1776730"/>
    <lineage>
        <taxon>Bacteria</taxon>
        <taxon>Pseudomonadati</taxon>
        <taxon>Pseudomonadota</taxon>
        <taxon>Alphaproteobacteria</taxon>
        <taxon>Hyphomicrobiales</taxon>
        <taxon>Phyllobacteriaceae</taxon>
        <taxon>Mesorhizobium</taxon>
    </lineage>
</organism>
<sequence>MTKLKERIKRLIAANGPISVADYMAQCLFDPEDGYYTNREPFGTAGDFTTAPEISQMFGELVAVWLQSAWQAIGRPLPVTIAEIGPGRGTLMKDMMRTLSKLDPSLVAQASFAMIETSPRLAGIQKETLAGTQARIDWHQSIETLPENPLIIVGNELFDAVPIRQFVRANGKWQERMVGLNDADELHFLAGVASLDPTLLPANAATASDGAIAELAPARTALMDEISNRIAACGGAGLFIDYGHLEPGIGDTLQALRKHKYEDVLESPGHADITSHVDFSALAATARGKRLDAHLMTQGHFLLEMGLLERAGQLGAAQDAAGQEKIRGQVERLAAPSAMGDLFKVLAILPSGTAVSPFFDAD</sequence>
<accession>A0A7C9R6U5</accession>
<dbReference type="Gene3D" id="3.40.50.12710">
    <property type="match status" value="1"/>
</dbReference>
<dbReference type="Pfam" id="PF02636">
    <property type="entry name" value="Methyltransf_28"/>
    <property type="match status" value="1"/>
</dbReference>
<keyword evidence="2 3" id="KW-0808">Transferase</keyword>
<evidence type="ECO:0000313" key="4">
    <source>
        <dbReference type="Proteomes" id="UP000481252"/>
    </source>
</evidence>
<dbReference type="Proteomes" id="UP000481252">
    <property type="component" value="Unassembled WGS sequence"/>
</dbReference>
<dbReference type="GO" id="GO:0032259">
    <property type="term" value="P:methylation"/>
    <property type="evidence" value="ECO:0007669"/>
    <property type="project" value="UniProtKB-KW"/>
</dbReference>
<dbReference type="InterPro" id="IPR003788">
    <property type="entry name" value="NDUFAF7"/>
</dbReference>
<keyword evidence="4" id="KW-1185">Reference proteome</keyword>
<dbReference type="RefSeq" id="WP_165116677.1">
    <property type="nucleotide sequence ID" value="NZ_JAAKZG010000003.1"/>
</dbReference>
<dbReference type="InterPro" id="IPR029063">
    <property type="entry name" value="SAM-dependent_MTases_sf"/>
</dbReference>
<dbReference type="InterPro" id="IPR038375">
    <property type="entry name" value="NDUFAF7_sf"/>
</dbReference>
<reference evidence="3 4" key="1">
    <citation type="submission" date="2020-02" db="EMBL/GenBank/DDBJ databases">
        <title>Genome sequence of the type strain CGMCC 1.15528 of Mesorhizobium zhangyense.</title>
        <authorList>
            <person name="Gao J."/>
            <person name="Sun J."/>
        </authorList>
    </citation>
    <scope>NUCLEOTIDE SEQUENCE [LARGE SCALE GENOMIC DNA]</scope>
    <source>
        <strain evidence="3 4">CGMCC 1.15528</strain>
    </source>
</reference>
<dbReference type="PANTHER" id="PTHR12049">
    <property type="entry name" value="PROTEIN ARGININE METHYLTRANSFERASE NDUFAF7, MITOCHONDRIAL"/>
    <property type="match status" value="1"/>
</dbReference>
<keyword evidence="1 3" id="KW-0489">Methyltransferase</keyword>
<dbReference type="SUPFAM" id="SSF53335">
    <property type="entry name" value="S-adenosyl-L-methionine-dependent methyltransferases"/>
    <property type="match status" value="1"/>
</dbReference>
<dbReference type="EMBL" id="JAAKZG010000003">
    <property type="protein sequence ID" value="NGN41339.1"/>
    <property type="molecule type" value="Genomic_DNA"/>
</dbReference>
<evidence type="ECO:0000256" key="1">
    <source>
        <dbReference type="ARBA" id="ARBA00022603"/>
    </source>
</evidence>
<gene>
    <name evidence="3" type="ORF">G6N74_09700</name>
</gene>
<proteinExistence type="predicted"/>
<dbReference type="GO" id="GO:0035243">
    <property type="term" value="F:protein-arginine omega-N symmetric methyltransferase activity"/>
    <property type="evidence" value="ECO:0007669"/>
    <property type="project" value="TreeGrafter"/>
</dbReference>
<comment type="caution">
    <text evidence="3">The sequence shown here is derived from an EMBL/GenBank/DDBJ whole genome shotgun (WGS) entry which is preliminary data.</text>
</comment>
<dbReference type="PANTHER" id="PTHR12049:SF7">
    <property type="entry name" value="PROTEIN ARGININE METHYLTRANSFERASE NDUFAF7, MITOCHONDRIAL"/>
    <property type="match status" value="1"/>
</dbReference>
<protein>
    <submittedName>
        <fullName evidence="3">Class I SAM-dependent methyltransferase</fullName>
    </submittedName>
</protein>
<evidence type="ECO:0000313" key="3">
    <source>
        <dbReference type="EMBL" id="NGN41339.1"/>
    </source>
</evidence>
<name>A0A7C9R6U5_9HYPH</name>
<dbReference type="AlphaFoldDB" id="A0A7C9R6U5"/>
<evidence type="ECO:0000256" key="2">
    <source>
        <dbReference type="ARBA" id="ARBA00022679"/>
    </source>
</evidence>